<protein>
    <submittedName>
        <fullName evidence="3">Putative transposase</fullName>
    </submittedName>
</protein>
<dbReference type="Pfam" id="PF01548">
    <property type="entry name" value="DEDD_Tnp_IS110"/>
    <property type="match status" value="1"/>
</dbReference>
<evidence type="ECO:0000259" key="2">
    <source>
        <dbReference type="Pfam" id="PF02371"/>
    </source>
</evidence>
<proteinExistence type="predicted"/>
<name>A0A174LKL3_BACT4</name>
<gene>
    <name evidence="3" type="ORF">ERS852511_01513</name>
</gene>
<dbReference type="InterPro" id="IPR047650">
    <property type="entry name" value="Transpos_IS110"/>
</dbReference>
<dbReference type="RefSeq" id="WP_055299211.1">
    <property type="nucleotide sequence ID" value="NZ_CZAP01000003.1"/>
</dbReference>
<dbReference type="EMBL" id="CZAP01000003">
    <property type="protein sequence ID" value="CUP21989.1"/>
    <property type="molecule type" value="Genomic_DNA"/>
</dbReference>
<feature type="domain" description="Transposase IS116/IS110/IS902 C-terminal" evidence="2">
    <location>
        <begin position="211"/>
        <end position="297"/>
    </location>
</feature>
<dbReference type="AlphaFoldDB" id="A0A174LKL3"/>
<evidence type="ECO:0000259" key="1">
    <source>
        <dbReference type="Pfam" id="PF01548"/>
    </source>
</evidence>
<dbReference type="PANTHER" id="PTHR33055">
    <property type="entry name" value="TRANSPOSASE FOR INSERTION SEQUENCE ELEMENT IS1111A"/>
    <property type="match status" value="1"/>
</dbReference>
<dbReference type="GO" id="GO:0003677">
    <property type="term" value="F:DNA binding"/>
    <property type="evidence" value="ECO:0007669"/>
    <property type="project" value="InterPro"/>
</dbReference>
<dbReference type="PANTHER" id="PTHR33055:SF3">
    <property type="entry name" value="PUTATIVE TRANSPOSASE FOR IS117-RELATED"/>
    <property type="match status" value="1"/>
</dbReference>
<dbReference type="InterPro" id="IPR002525">
    <property type="entry name" value="Transp_IS110-like_N"/>
</dbReference>
<feature type="domain" description="Transposase IS110-like N-terminal" evidence="1">
    <location>
        <begin position="6"/>
        <end position="153"/>
    </location>
</feature>
<organism evidence="3 4">
    <name type="scientific">Bacteroides thetaiotaomicron</name>
    <dbReference type="NCBI Taxonomy" id="818"/>
    <lineage>
        <taxon>Bacteria</taxon>
        <taxon>Pseudomonadati</taxon>
        <taxon>Bacteroidota</taxon>
        <taxon>Bacteroidia</taxon>
        <taxon>Bacteroidales</taxon>
        <taxon>Bacteroidaceae</taxon>
        <taxon>Bacteroides</taxon>
    </lineage>
</organism>
<dbReference type="GO" id="GO:0006313">
    <property type="term" value="P:DNA transposition"/>
    <property type="evidence" value="ECO:0007669"/>
    <property type="project" value="InterPro"/>
</dbReference>
<evidence type="ECO:0000313" key="4">
    <source>
        <dbReference type="Proteomes" id="UP000095576"/>
    </source>
</evidence>
<accession>A0A174LKL3</accession>
<dbReference type="InterPro" id="IPR003346">
    <property type="entry name" value="Transposase_20"/>
</dbReference>
<dbReference type="Proteomes" id="UP000095576">
    <property type="component" value="Unassembled WGS sequence"/>
</dbReference>
<sequence length="353" mass="40540">MKKLFIGIDFAKEKFDAAIIEACGLKEFGNREYGMFTNDKKGYRQFFKWVKTNADKSVENEWLFCGEDTGSCSLGLSKWLYGKGLDIWIENAYSIKHSSGIQRVKSDKADSSMIAEYAWRHQDKAVLFEPLSESLSQLREVFLYRHKLVQQHIAMDVRKQDKEAAEPSKAISFIKRKSKHLMSEIDNAIKECDLMIDRIIESDAELKENYAIITSIKGVARQNGACLLIFTNNFRRFDLDARKIACYYGVAPFGKDSGTSIHSPAKTSHFANKLIKSLLGQAAHCAKKFNPEIREYYNRLIGRGKKPQVALNNVKNKLIRIIVALVRKKVYYDPKTYMFYNAKFTDVKKMLNS</sequence>
<reference evidence="3 4" key="1">
    <citation type="submission" date="2015-09" db="EMBL/GenBank/DDBJ databases">
        <authorList>
            <consortium name="Pathogen Informatics"/>
        </authorList>
    </citation>
    <scope>NUCLEOTIDE SEQUENCE [LARGE SCALE GENOMIC DNA]</scope>
    <source>
        <strain evidence="3 4">2789STDY5834899</strain>
    </source>
</reference>
<dbReference type="Pfam" id="PF02371">
    <property type="entry name" value="Transposase_20"/>
    <property type="match status" value="1"/>
</dbReference>
<dbReference type="GO" id="GO:0004803">
    <property type="term" value="F:transposase activity"/>
    <property type="evidence" value="ECO:0007669"/>
    <property type="project" value="InterPro"/>
</dbReference>
<evidence type="ECO:0000313" key="3">
    <source>
        <dbReference type="EMBL" id="CUP21989.1"/>
    </source>
</evidence>